<dbReference type="PANTHER" id="PTHR39210">
    <property type="entry name" value="HEPARIN-SULFATE LYASE"/>
    <property type="match status" value="1"/>
</dbReference>
<dbReference type="SUPFAM" id="SSF48230">
    <property type="entry name" value="Chondroitin AC/alginate lyase"/>
    <property type="match status" value="1"/>
</dbReference>
<evidence type="ECO:0000256" key="1">
    <source>
        <dbReference type="ARBA" id="ARBA00004418"/>
    </source>
</evidence>
<feature type="domain" description="Heparin-sulfate lyase N-terminal" evidence="6">
    <location>
        <begin position="29"/>
        <end position="367"/>
    </location>
</feature>
<evidence type="ECO:0000259" key="6">
    <source>
        <dbReference type="Pfam" id="PF16889"/>
    </source>
</evidence>
<dbReference type="Proteomes" id="UP000187412">
    <property type="component" value="Unassembled WGS sequence"/>
</dbReference>
<name>A0ABX3H4J3_PAEBO</name>
<protein>
    <recommendedName>
        <fullName evidence="9">Heparin-sulfate lyase N-terminal domain-containing protein</fullName>
    </recommendedName>
</protein>
<evidence type="ECO:0000313" key="7">
    <source>
        <dbReference type="EMBL" id="OMD45341.1"/>
    </source>
</evidence>
<evidence type="ECO:0000313" key="8">
    <source>
        <dbReference type="Proteomes" id="UP000187412"/>
    </source>
</evidence>
<dbReference type="Pfam" id="PF16889">
    <property type="entry name" value="Hepar_II_III_N"/>
    <property type="match status" value="1"/>
</dbReference>
<keyword evidence="8" id="KW-1185">Reference proteome</keyword>
<dbReference type="Gene3D" id="1.50.10.100">
    <property type="entry name" value="Chondroitin AC/alginate lyase"/>
    <property type="match status" value="1"/>
</dbReference>
<evidence type="ECO:0000256" key="3">
    <source>
        <dbReference type="ARBA" id="ARBA00022764"/>
    </source>
</evidence>
<evidence type="ECO:0008006" key="9">
    <source>
        <dbReference type="Google" id="ProtNLM"/>
    </source>
</evidence>
<dbReference type="EMBL" id="MPTB01000026">
    <property type="protein sequence ID" value="OMD45341.1"/>
    <property type="molecule type" value="Genomic_DNA"/>
</dbReference>
<evidence type="ECO:0000256" key="4">
    <source>
        <dbReference type="ARBA" id="ARBA00023239"/>
    </source>
</evidence>
<gene>
    <name evidence="7" type="ORF">BSK56_19660</name>
</gene>
<accession>A0ABX3H4J3</accession>
<keyword evidence="2" id="KW-0732">Signal</keyword>
<reference evidence="7 8" key="1">
    <citation type="submission" date="2016-10" db="EMBL/GenBank/DDBJ databases">
        <title>Paenibacillus species isolates.</title>
        <authorList>
            <person name="Beno S.M."/>
        </authorList>
    </citation>
    <scope>NUCLEOTIDE SEQUENCE [LARGE SCALE GENOMIC DNA]</scope>
    <source>
        <strain evidence="7 8">FSL H7-0744</strain>
    </source>
</reference>
<dbReference type="RefSeq" id="WP_076112409.1">
    <property type="nucleotide sequence ID" value="NZ_MPTB01000026.1"/>
</dbReference>
<dbReference type="Pfam" id="PF07940">
    <property type="entry name" value="Hepar_II_III_C"/>
    <property type="match status" value="1"/>
</dbReference>
<dbReference type="PANTHER" id="PTHR39210:SF1">
    <property type="entry name" value="HEPARIN-SULFATE LYASE"/>
    <property type="match status" value="1"/>
</dbReference>
<dbReference type="InterPro" id="IPR031680">
    <property type="entry name" value="Hepar_II_III_N"/>
</dbReference>
<dbReference type="Gene3D" id="2.70.98.70">
    <property type="match status" value="1"/>
</dbReference>
<evidence type="ECO:0000256" key="2">
    <source>
        <dbReference type="ARBA" id="ARBA00022729"/>
    </source>
</evidence>
<dbReference type="InterPro" id="IPR008929">
    <property type="entry name" value="Chondroitin_lyas"/>
</dbReference>
<keyword evidence="3" id="KW-0574">Periplasm</keyword>
<feature type="domain" description="Heparinase II/III-like C-terminal" evidence="5">
    <location>
        <begin position="405"/>
        <end position="618"/>
    </location>
</feature>
<sequence length="738" mass="84569">MKQKGYKELRKDPEYTEPLPTDVEFIGTMLNLELPGMEAVRCFMEQGDIVGARDAFLHRIEEAELTRYYFGVGEVPQLMKEARSRYGDFPEALQDIAEAERIAEGDIPLFKEKRAVFPGGAYDWNSWLYDSSQYQLHLTRFAYLKRLSRGYCLTGNEKFAECFSIMMEDFIDDNPVPRGGIFRGEHCTWDPLSVGVRLFMLPEAFIVFYRSKAFTPEIKMKLIKSFYQHGEYVRKYHAQSGNHVCMQLRGLIQVSLLLPELKPAQQWLEYARRELPGHIRDNVYEDGAQFEGSSNYHQVVMRDLYELVPLFQKLNIEALEYSEILEKMLEVQSHLMTPDMQLARFGDTDAQAENELRNTMSLGAYLFGRGDFKFLGHPQLPFALLWRLGPEAAERYEAIPAGPAPEPFACFPVGGYLFSRQSWEKEAMYMAMRAGVGIGGHAHSDALSLILYAGGRELLADSGMGLFEWNKERKYAVSTRAHNTVVVDGQDQHVRGLHWNTPQTAACKIWDARHGKDYDYWFASHYGYTRYDDPVIHSRKVVFVKNRYWLIVDLFEAQEQHTYEQYFHLPIGDAVVQWDRRQLHTNHNDSNVLLLFPEQEQAEDQLALESGLDFRQGQYYVNPVAKRSMSTAGRAVYETLVVPYGAVQPQIRISRMPVTLEGRELSALEATALRISGDNWSDEICLYHNSVDVNSYLDHTGNIVSQELLPGKSVLAGLEFAGGRHSDDVIVNHSVQQN</sequence>
<proteinExistence type="predicted"/>
<dbReference type="InterPro" id="IPR012480">
    <property type="entry name" value="Hepar_II_III_C"/>
</dbReference>
<comment type="caution">
    <text evidence="7">The sequence shown here is derived from an EMBL/GenBank/DDBJ whole genome shotgun (WGS) entry which is preliminary data.</text>
</comment>
<keyword evidence="4" id="KW-0456">Lyase</keyword>
<comment type="subcellular location">
    <subcellularLocation>
        <location evidence="1">Periplasm</location>
    </subcellularLocation>
</comment>
<evidence type="ECO:0000259" key="5">
    <source>
        <dbReference type="Pfam" id="PF07940"/>
    </source>
</evidence>
<organism evidence="7 8">
    <name type="scientific">Paenibacillus borealis</name>
    <dbReference type="NCBI Taxonomy" id="160799"/>
    <lineage>
        <taxon>Bacteria</taxon>
        <taxon>Bacillati</taxon>
        <taxon>Bacillota</taxon>
        <taxon>Bacilli</taxon>
        <taxon>Bacillales</taxon>
        <taxon>Paenibacillaceae</taxon>
        <taxon>Paenibacillus</taxon>
    </lineage>
</organism>